<dbReference type="GO" id="GO:0005886">
    <property type="term" value="C:plasma membrane"/>
    <property type="evidence" value="ECO:0007669"/>
    <property type="project" value="UniProtKB-SubCell"/>
</dbReference>
<comment type="subcellular location">
    <subcellularLocation>
        <location evidence="1">Cell membrane</location>
        <topology evidence="1">Multi-pass membrane protein</topology>
    </subcellularLocation>
</comment>
<feature type="transmembrane region" description="Helical" evidence="8">
    <location>
        <begin position="423"/>
        <end position="448"/>
    </location>
</feature>
<dbReference type="Proteomes" id="UP000594454">
    <property type="component" value="Chromosome 1"/>
</dbReference>
<organism evidence="10 11">
    <name type="scientific">Hermetia illucens</name>
    <name type="common">Black soldier fly</name>
    <dbReference type="NCBI Taxonomy" id="343691"/>
    <lineage>
        <taxon>Eukaryota</taxon>
        <taxon>Metazoa</taxon>
        <taxon>Ecdysozoa</taxon>
        <taxon>Arthropoda</taxon>
        <taxon>Hexapoda</taxon>
        <taxon>Insecta</taxon>
        <taxon>Pterygota</taxon>
        <taxon>Neoptera</taxon>
        <taxon>Endopterygota</taxon>
        <taxon>Diptera</taxon>
        <taxon>Brachycera</taxon>
        <taxon>Stratiomyomorpha</taxon>
        <taxon>Stratiomyidae</taxon>
        <taxon>Hermetiinae</taxon>
        <taxon>Hermetia</taxon>
    </lineage>
</organism>
<name>A0A7R8UC00_HERIL</name>
<keyword evidence="4 8" id="KW-1133">Transmembrane helix</keyword>
<keyword evidence="9" id="KW-0732">Signal</keyword>
<keyword evidence="2" id="KW-1003">Cell membrane</keyword>
<evidence type="ECO:0000313" key="10">
    <source>
        <dbReference type="EMBL" id="CAD7077918.1"/>
    </source>
</evidence>
<evidence type="ECO:0000256" key="7">
    <source>
        <dbReference type="ARBA" id="ARBA00023180"/>
    </source>
</evidence>
<keyword evidence="3 8" id="KW-0812">Transmembrane</keyword>
<evidence type="ECO:0000256" key="5">
    <source>
        <dbReference type="ARBA" id="ARBA00023136"/>
    </source>
</evidence>
<feature type="chain" id="PRO_5030621340" description="Ionotropic receptor" evidence="9">
    <location>
        <begin position="17"/>
        <end position="575"/>
    </location>
</feature>
<dbReference type="InterPro" id="IPR052192">
    <property type="entry name" value="Insect_Ionotropic_Sensory_Rcpt"/>
</dbReference>
<evidence type="ECO:0000256" key="6">
    <source>
        <dbReference type="ARBA" id="ARBA00023170"/>
    </source>
</evidence>
<feature type="signal peptide" evidence="9">
    <location>
        <begin position="1"/>
        <end position="16"/>
    </location>
</feature>
<sequence length="575" mass="66491">MWAGKLVLISLAGVQCILYPPPVLELLESVPVVLIFKGNETHINDNTTDLIRVIPVPVVVISATTMKLLNHVRKDFVAIALFSDIPERVPQMVLSSMEYLERSRIIFVFRKSSSLFAKQYFFRQCFKMGLLNAIMVSFDPEQADKVQILTYMPFKDMKLVDLSNESSAAGLFPEKLRNFNKFPISTVFRSDYPRTFKQVDGNGNILIRGYLGRMLVNFIERNNGTLLDYRLHKYFRQETFEDLISSGKIDTAPHFEQPTPGQRIDCFSFGRMNAMVVVPQLSKVPRFLYLLKPFDWALWIALAVFLFYASVVEYLIGSLIWKRFALSEAFTNVYLGMLFQGIKRSAFSRWQFSIIHGQIILLGFVMVNFYLAQLSSYLTATLYEAPPQTYEEIRQSGLKIMARNKSLRLYLKSGVIPDEYKDLYVAAPLEVLSAHVFLLNTSYAYAILEDRVKLLKELQKDFRRPIFYPTKILISEVFGIRPTRRTWVMIEKLNQFASRLFDCGILLKWLKDAVTAGRYHIRNLDELEYIDRHSTAVPLNINHMTFCWYCLIFGLGFACVCFALEIVIHFYLGNH</sequence>
<keyword evidence="11" id="KW-1185">Reference proteome</keyword>
<evidence type="ECO:0008006" key="12">
    <source>
        <dbReference type="Google" id="ProtNLM"/>
    </source>
</evidence>
<dbReference type="EMBL" id="LR899009">
    <property type="protein sequence ID" value="CAD7077918.1"/>
    <property type="molecule type" value="Genomic_DNA"/>
</dbReference>
<dbReference type="PANTHER" id="PTHR42643:SF39">
    <property type="entry name" value="IONOTROPIC RECEPTOR 56A-RELATED"/>
    <property type="match status" value="1"/>
</dbReference>
<evidence type="ECO:0000256" key="2">
    <source>
        <dbReference type="ARBA" id="ARBA00022475"/>
    </source>
</evidence>
<proteinExistence type="predicted"/>
<dbReference type="OrthoDB" id="7969653at2759"/>
<dbReference type="PANTHER" id="PTHR42643">
    <property type="entry name" value="IONOTROPIC RECEPTOR 20A-RELATED"/>
    <property type="match status" value="1"/>
</dbReference>
<reference evidence="10 11" key="1">
    <citation type="submission" date="2020-11" db="EMBL/GenBank/DDBJ databases">
        <authorList>
            <person name="Wallbank WR R."/>
            <person name="Pardo Diaz C."/>
            <person name="Kozak K."/>
            <person name="Martin S."/>
            <person name="Jiggins C."/>
            <person name="Moest M."/>
            <person name="Warren A I."/>
            <person name="Generalovic N T."/>
            <person name="Byers J.R.P. K."/>
            <person name="Montejo-Kovacevich G."/>
            <person name="Yen C E."/>
        </authorList>
    </citation>
    <scope>NUCLEOTIDE SEQUENCE [LARGE SCALE GENOMIC DNA]</scope>
</reference>
<feature type="transmembrane region" description="Helical" evidence="8">
    <location>
        <begin position="546"/>
        <end position="572"/>
    </location>
</feature>
<dbReference type="AlphaFoldDB" id="A0A7R8UC00"/>
<evidence type="ECO:0000256" key="4">
    <source>
        <dbReference type="ARBA" id="ARBA00022989"/>
    </source>
</evidence>
<keyword evidence="7" id="KW-0325">Glycoprotein</keyword>
<protein>
    <recommendedName>
        <fullName evidence="12">Ionotropic receptor</fullName>
    </recommendedName>
</protein>
<feature type="transmembrane region" description="Helical" evidence="8">
    <location>
        <begin position="296"/>
        <end position="317"/>
    </location>
</feature>
<dbReference type="Gene3D" id="1.10.287.70">
    <property type="match status" value="1"/>
</dbReference>
<evidence type="ECO:0000256" key="9">
    <source>
        <dbReference type="SAM" id="SignalP"/>
    </source>
</evidence>
<evidence type="ECO:0000256" key="3">
    <source>
        <dbReference type="ARBA" id="ARBA00022692"/>
    </source>
</evidence>
<accession>A0A7R8UC00</accession>
<evidence type="ECO:0000256" key="8">
    <source>
        <dbReference type="SAM" id="Phobius"/>
    </source>
</evidence>
<evidence type="ECO:0000313" key="11">
    <source>
        <dbReference type="Proteomes" id="UP000594454"/>
    </source>
</evidence>
<keyword evidence="5 8" id="KW-0472">Membrane</keyword>
<gene>
    <name evidence="10" type="ORF">HERILL_LOCUS1216</name>
</gene>
<dbReference type="InParanoid" id="A0A7R8UC00"/>
<dbReference type="FunCoup" id="A0A7R8UC00">
    <property type="interactions" value="40"/>
</dbReference>
<feature type="transmembrane region" description="Helical" evidence="8">
    <location>
        <begin position="354"/>
        <end position="372"/>
    </location>
</feature>
<evidence type="ECO:0000256" key="1">
    <source>
        <dbReference type="ARBA" id="ARBA00004651"/>
    </source>
</evidence>
<keyword evidence="6" id="KW-0675">Receptor</keyword>